<dbReference type="InterPro" id="IPR002052">
    <property type="entry name" value="DNA_methylase_N6_adenine_CS"/>
</dbReference>
<sequence length="1017" mass="117110">MLIDAGKDLIASLGFNRAVSVHSNECTESEAIVLQQVKDLNVDLVYLNTDENGSSFPAIFLKKVSTFDSMALLEIAETQKNIWNYKKVLFLYVFSDTEIRIYNCAGKPILKAQQTDYEKELEGLEIGKYSLSNQQHLEELNRVFSRIAIDTGIVWTLEESDKIRTKINLKRRVDRYLVDSLVETTKQLEADGLSEDLIHKLILRSVFLLYLEDRGATDDNLYQQINAKATCYFDILQNVEDTYHLYRKLEAHFNGNVFTVKADEMKLVTKEQLAVIRKCFISGNEDTAQVDLFSEWRLFDFSIIQIELLSEIYERFLLESNPEQKKRSGTFYTPPSLVEFILNEKLPTAKSYTNYNVKILDPSCGSGIFLVESFKRLVKRYENHHGKKLTDFKKLKKLLTENIFGIEIEPQSIRVATFSLYLALVDFLDPKTIWQKESHLLPNLINDPNDHTIKIQGHNLFCRDTIEVNEEVESNGFDLIVGNPPFGTKQLSQSIRQYCDKYNFAKEMVLPFLHKAVDLAPHGEIALIFNTKVLTNTGGTYQSFRQWLFNECYVEKVFNFSILRKAPKSFGGHLFGDAVGPISIVYYQSQTPENPSTQIEYAAPKTYVKSNVIEGLQIDRTDIKHLPRVECQNPNSKIWKIAMWGGVADWKLIEDLTDKTSSMKEFLKNSNNKWEEPKVGLHGEQSHINFTPEKVINTRYIERYYTPESASEPNLKEFRSINKGLFKPPFVIMKKGQHKKRLTASYIDYFSYCTTACYVFNGSVAVQDKKVLVCVLNSKVMTYLLFLTSSSWGIEREQIFMDEILESPALMPLLSNETLFLIENKFNEIKTIQSEFNLANTRISEIEQEIDSILVSDIFDASEEAGLTISDNLTYNLDLFDKQSQSIALHSVQQDQITDYSKVIIDNLNAFIEDQNLYVNATIFDISHYSPLMIVKLSFSEVKETIQISSENISAQLKLLDEKLWEEKASNIYFRKTLNYKSDDNIFIIRPNQRRFWSKSMAMEDGSNLILEILNGV</sequence>
<dbReference type="GO" id="GO:0008168">
    <property type="term" value="F:methyltransferase activity"/>
    <property type="evidence" value="ECO:0007669"/>
    <property type="project" value="UniProtKB-KW"/>
</dbReference>
<comment type="caution">
    <text evidence="7">The sequence shown here is derived from an EMBL/GenBank/DDBJ whole genome shotgun (WGS) entry which is preliminary data.</text>
</comment>
<dbReference type="InterPro" id="IPR050953">
    <property type="entry name" value="N4_N6_ade-DNA_methylase"/>
</dbReference>
<protein>
    <recommendedName>
        <fullName evidence="1">site-specific DNA-methyltransferase (adenine-specific)</fullName>
        <ecNumber evidence="1">2.1.1.72</ecNumber>
    </recommendedName>
</protein>
<dbReference type="EMBL" id="JBHSTZ010000059">
    <property type="protein sequence ID" value="MFC6382218.1"/>
    <property type="molecule type" value="Genomic_DNA"/>
</dbReference>
<organism evidence="7 8">
    <name type="scientific">Psychrobacter glacincola</name>
    <dbReference type="NCBI Taxonomy" id="56810"/>
    <lineage>
        <taxon>Bacteria</taxon>
        <taxon>Pseudomonadati</taxon>
        <taxon>Pseudomonadota</taxon>
        <taxon>Gammaproteobacteria</taxon>
        <taxon>Moraxellales</taxon>
        <taxon>Moraxellaceae</taxon>
        <taxon>Psychrobacter</taxon>
    </lineage>
</organism>
<dbReference type="PROSITE" id="PS00092">
    <property type="entry name" value="N6_MTASE"/>
    <property type="match status" value="1"/>
</dbReference>
<evidence type="ECO:0000256" key="1">
    <source>
        <dbReference type="ARBA" id="ARBA00011900"/>
    </source>
</evidence>
<gene>
    <name evidence="7" type="ORF">ACFP58_12280</name>
</gene>
<keyword evidence="8" id="KW-1185">Reference proteome</keyword>
<dbReference type="EC" id="2.1.1.72" evidence="1"/>
<comment type="catalytic activity">
    <reaction evidence="5">
        <text>a 2'-deoxyadenosine in DNA + S-adenosyl-L-methionine = an N(6)-methyl-2'-deoxyadenosine in DNA + S-adenosyl-L-homocysteine + H(+)</text>
        <dbReference type="Rhea" id="RHEA:15197"/>
        <dbReference type="Rhea" id="RHEA-COMP:12418"/>
        <dbReference type="Rhea" id="RHEA-COMP:12419"/>
        <dbReference type="ChEBI" id="CHEBI:15378"/>
        <dbReference type="ChEBI" id="CHEBI:57856"/>
        <dbReference type="ChEBI" id="CHEBI:59789"/>
        <dbReference type="ChEBI" id="CHEBI:90615"/>
        <dbReference type="ChEBI" id="CHEBI:90616"/>
        <dbReference type="EC" id="2.1.1.72"/>
    </reaction>
</comment>
<dbReference type="InterPro" id="IPR029063">
    <property type="entry name" value="SAM-dependent_MTases_sf"/>
</dbReference>
<evidence type="ECO:0000259" key="6">
    <source>
        <dbReference type="Pfam" id="PF07669"/>
    </source>
</evidence>
<dbReference type="Gene3D" id="3.40.50.150">
    <property type="entry name" value="Vaccinia Virus protein VP39"/>
    <property type="match status" value="1"/>
</dbReference>
<keyword evidence="4" id="KW-0949">S-adenosyl-L-methionine</keyword>
<dbReference type="GO" id="GO:0032259">
    <property type="term" value="P:methylation"/>
    <property type="evidence" value="ECO:0007669"/>
    <property type="project" value="UniProtKB-KW"/>
</dbReference>
<dbReference type="SUPFAM" id="SSF53335">
    <property type="entry name" value="S-adenosyl-L-methionine-dependent methyltransferases"/>
    <property type="match status" value="1"/>
</dbReference>
<dbReference type="RefSeq" id="WP_201548668.1">
    <property type="nucleotide sequence ID" value="NZ_CAJGZK010000030.1"/>
</dbReference>
<feature type="domain" description="Type II methyltransferase M.TaqI-like" evidence="6">
    <location>
        <begin position="401"/>
        <end position="560"/>
    </location>
</feature>
<keyword evidence="3 7" id="KW-0808">Transferase</keyword>
<evidence type="ECO:0000256" key="5">
    <source>
        <dbReference type="ARBA" id="ARBA00047942"/>
    </source>
</evidence>
<dbReference type="PANTHER" id="PTHR33841:SF1">
    <property type="entry name" value="DNA METHYLTRANSFERASE A"/>
    <property type="match status" value="1"/>
</dbReference>
<evidence type="ECO:0000256" key="4">
    <source>
        <dbReference type="ARBA" id="ARBA00022691"/>
    </source>
</evidence>
<dbReference type="InterPro" id="IPR011639">
    <property type="entry name" value="MethylTrfase_TaqI-like_dom"/>
</dbReference>
<evidence type="ECO:0000313" key="8">
    <source>
        <dbReference type="Proteomes" id="UP001596264"/>
    </source>
</evidence>
<evidence type="ECO:0000256" key="2">
    <source>
        <dbReference type="ARBA" id="ARBA00022603"/>
    </source>
</evidence>
<proteinExistence type="predicted"/>
<dbReference type="PANTHER" id="PTHR33841">
    <property type="entry name" value="DNA METHYLTRANSFERASE YEEA-RELATED"/>
    <property type="match status" value="1"/>
</dbReference>
<accession>A0ABW1WC77</accession>
<dbReference type="Pfam" id="PF07669">
    <property type="entry name" value="Eco57I"/>
    <property type="match status" value="1"/>
</dbReference>
<name>A0ABW1WC77_9GAMM</name>
<dbReference type="Proteomes" id="UP001596264">
    <property type="component" value="Unassembled WGS sequence"/>
</dbReference>
<dbReference type="PRINTS" id="PR00507">
    <property type="entry name" value="N12N6MTFRASE"/>
</dbReference>
<evidence type="ECO:0000313" key="7">
    <source>
        <dbReference type="EMBL" id="MFC6382218.1"/>
    </source>
</evidence>
<evidence type="ECO:0000256" key="3">
    <source>
        <dbReference type="ARBA" id="ARBA00022679"/>
    </source>
</evidence>
<reference evidence="8" key="1">
    <citation type="journal article" date="2019" name="Int. J. Syst. Evol. Microbiol.">
        <title>The Global Catalogue of Microorganisms (GCM) 10K type strain sequencing project: providing services to taxonomists for standard genome sequencing and annotation.</title>
        <authorList>
            <consortium name="The Broad Institute Genomics Platform"/>
            <consortium name="The Broad Institute Genome Sequencing Center for Infectious Disease"/>
            <person name="Wu L."/>
            <person name="Ma J."/>
        </authorList>
    </citation>
    <scope>NUCLEOTIDE SEQUENCE [LARGE SCALE GENOMIC DNA]</scope>
    <source>
        <strain evidence="8">CCM 2050</strain>
    </source>
</reference>
<keyword evidence="2 7" id="KW-0489">Methyltransferase</keyword>